<evidence type="ECO:0000259" key="5">
    <source>
        <dbReference type="SMART" id="SM00291"/>
    </source>
</evidence>
<dbReference type="VEuPathDB" id="FungiDB:CHGG_01972"/>
<dbReference type="SMART" id="SM00291">
    <property type="entry name" value="ZnF_ZZ"/>
    <property type="match status" value="1"/>
</dbReference>
<evidence type="ECO:0000256" key="2">
    <source>
        <dbReference type="ARBA" id="ARBA00022771"/>
    </source>
</evidence>
<sequence length="1124" mass="127662">MILQALLLMQFASLPGLCRVTVIFIIDTMRVILCLNKTKHRHHSIEERDTPPDEQKKTLANLFRSDGVAAQLVGHLHYQDVINASGQSCMVSKNNAEVPRTTKHVADCYAICTGCYLLRGAGQPAPLLATLYPENLALQRPSCPDSAIALLRRPGKIPLCLHCAALDDDQMTAIREERETKSLRMGTALRRRIYCAKCAKALPGDRKRWWLYDCGPAGLKHSHECHWIGHSIKNTTTSACVTSSESSSSHVTNSASIPRERIGPANLHLRDELLKMYWDGVRREIPPILLTLKKWQRQYAHVTLPVEKDRHVHGYDTFLDAVSHTSRRFTHRYDSAHRQSEEGQGGKDNPPSYKEALADRGWDIFAELKSANMRGEIRAALASEDTSEDTPRIRARMLLQSAQFLDIDKVIEYRPPEKLFTFWKRPPTPQLSAQSYDETNMPVFAYLTCFDCRAIIRGSMFRSLQDAEITVCEQCYRDKHYGQASFTKLHKQSCLEAAVPPKVASSICQCVGVKKRDNTGKTRALFPIDEAQGGGKHLNEEGKIGRPRCGLFELTEMVAEAKYAATRLKADTSRTLSDERRERDVERQKREEKMAAERARFQWGVPNKPAKVRNPNALQLEATLGEFGTSYGFTTSNHEDIPFYLRSMADNIPWGNTHLALRFGPLVIENGVAHTMRGALITSRDPQSLQPFHVPPCNIQHSLIVSGQNERLLYSHNRPRTVKRYKAMMKQVVGGAFCNFFDPASEDELIDMFIAESERVENEGLSVTDKGKLMDGAVERLMPSLKKYLVLKVENVIDSLVSRLLEVDLKWHPENNNCQNFCDGLIDRTLFGPLVSPDKKYLMSFVCRPGAYIKEKTRSKYDVPNGLTEEYLLKFHYGRHDESDIIDTLTEYWYDWGAFGGPLYPYQDIFPWDCTEAYQRYPGVCGECNISKHVWAFPFDSWSIISLHLSRSRYLYPRDSHPDAQSPSLLSSNHPNAPPPPTAGTMSDHSWFRNRLTLLTAQDALLRAAKAMALSPRFRESTLWLHQQDDARLDRLKLGGIHRAQPFSHHFEKGAYHLYFAAAWSHLARGRRMEAYERLRDWRATRRDVGAEGGNDDSDSGCGGVWWVRGVWLWCGCGCGWVWG</sequence>
<dbReference type="eggNOG" id="ENOG502SH42">
    <property type="taxonomic scope" value="Eukaryota"/>
</dbReference>
<feature type="region of interest" description="Disordered" evidence="4">
    <location>
        <begin position="332"/>
        <end position="353"/>
    </location>
</feature>
<keyword evidence="2" id="KW-0863">Zinc-finger</keyword>
<keyword evidence="1" id="KW-0479">Metal-binding</keyword>
<dbReference type="GO" id="GO:0008270">
    <property type="term" value="F:zinc ion binding"/>
    <property type="evidence" value="ECO:0007669"/>
    <property type="project" value="UniProtKB-KW"/>
</dbReference>
<dbReference type="Proteomes" id="UP000001056">
    <property type="component" value="Unassembled WGS sequence"/>
</dbReference>
<keyword evidence="3" id="KW-0862">Zinc</keyword>
<dbReference type="GeneID" id="4386409"/>
<protein>
    <recommendedName>
        <fullName evidence="5">ZZ-type domain-containing protein</fullName>
    </recommendedName>
</protein>
<name>Q2HCT2_CHAGB</name>
<feature type="compositionally biased region" description="Basic and acidic residues" evidence="4">
    <location>
        <begin position="332"/>
        <end position="345"/>
    </location>
</feature>
<feature type="region of interest" description="Disordered" evidence="4">
    <location>
        <begin position="965"/>
        <end position="985"/>
    </location>
</feature>
<dbReference type="OrthoDB" id="4455544at2759"/>
<dbReference type="OMA" id="HFEKGAY"/>
<organism evidence="6 7">
    <name type="scientific">Chaetomium globosum (strain ATCC 6205 / CBS 148.51 / DSM 1962 / NBRC 6347 / NRRL 1970)</name>
    <name type="common">Soil fungus</name>
    <dbReference type="NCBI Taxonomy" id="306901"/>
    <lineage>
        <taxon>Eukaryota</taxon>
        <taxon>Fungi</taxon>
        <taxon>Dikarya</taxon>
        <taxon>Ascomycota</taxon>
        <taxon>Pezizomycotina</taxon>
        <taxon>Sordariomycetes</taxon>
        <taxon>Sordariomycetidae</taxon>
        <taxon>Sordariales</taxon>
        <taxon>Chaetomiaceae</taxon>
        <taxon>Chaetomium</taxon>
    </lineage>
</organism>
<evidence type="ECO:0000256" key="4">
    <source>
        <dbReference type="SAM" id="MobiDB-lite"/>
    </source>
</evidence>
<evidence type="ECO:0000313" key="6">
    <source>
        <dbReference type="EMBL" id="EAQ93737.1"/>
    </source>
</evidence>
<dbReference type="HOGENOM" id="CLU_008907_1_0_1"/>
<dbReference type="EMBL" id="CH408029">
    <property type="protein sequence ID" value="EAQ93737.1"/>
    <property type="molecule type" value="Genomic_DNA"/>
</dbReference>
<evidence type="ECO:0000256" key="3">
    <source>
        <dbReference type="ARBA" id="ARBA00022833"/>
    </source>
</evidence>
<dbReference type="InParanoid" id="Q2HCT2"/>
<keyword evidence="7" id="KW-1185">Reference proteome</keyword>
<reference evidence="7" key="1">
    <citation type="journal article" date="2015" name="Genome Announc.">
        <title>Draft genome sequence of the cellulolytic fungus Chaetomium globosum.</title>
        <authorList>
            <person name="Cuomo C.A."/>
            <person name="Untereiner W.A."/>
            <person name="Ma L.-J."/>
            <person name="Grabherr M."/>
            <person name="Birren B.W."/>
        </authorList>
    </citation>
    <scope>NUCLEOTIDE SEQUENCE [LARGE SCALE GENOMIC DNA]</scope>
    <source>
        <strain evidence="7">ATCC 6205 / CBS 148.51 / DSM 1962 / NBRC 6347 / NRRL 1970</strain>
    </source>
</reference>
<feature type="compositionally biased region" description="Polar residues" evidence="4">
    <location>
        <begin position="965"/>
        <end position="975"/>
    </location>
</feature>
<accession>Q2HCT2</accession>
<dbReference type="RefSeq" id="XP_001221193.1">
    <property type="nucleotide sequence ID" value="XM_001221192.1"/>
</dbReference>
<gene>
    <name evidence="6" type="ORF">CHGG_01972</name>
</gene>
<feature type="domain" description="ZZ-type" evidence="5">
    <location>
        <begin position="443"/>
        <end position="486"/>
    </location>
</feature>
<evidence type="ECO:0000256" key="1">
    <source>
        <dbReference type="ARBA" id="ARBA00022723"/>
    </source>
</evidence>
<proteinExistence type="predicted"/>
<evidence type="ECO:0000313" key="7">
    <source>
        <dbReference type="Proteomes" id="UP000001056"/>
    </source>
</evidence>
<dbReference type="InterPro" id="IPR000433">
    <property type="entry name" value="Znf_ZZ"/>
</dbReference>
<dbReference type="AlphaFoldDB" id="Q2HCT2"/>